<feature type="zinc finger region" description="C3H1-type" evidence="1">
    <location>
        <begin position="431"/>
        <end position="458"/>
    </location>
</feature>
<dbReference type="WBParaSite" id="TMUE_0000002203.1">
    <property type="protein sequence ID" value="TMUE_0000002203.1"/>
    <property type="gene ID" value="WBGene00298056"/>
</dbReference>
<dbReference type="Pfam" id="PF00642">
    <property type="entry name" value="zf-CCCH"/>
    <property type="match status" value="1"/>
</dbReference>
<evidence type="ECO:0000313" key="4">
    <source>
        <dbReference type="Proteomes" id="UP000046395"/>
    </source>
</evidence>
<name>A0A5S6Q4U5_TRIMR</name>
<feature type="domain" description="C3H1-type" evidence="3">
    <location>
        <begin position="431"/>
        <end position="458"/>
    </location>
</feature>
<dbReference type="Proteomes" id="UP000046395">
    <property type="component" value="Unassembled WGS sequence"/>
</dbReference>
<reference evidence="5" key="1">
    <citation type="submission" date="2019-12" db="UniProtKB">
        <authorList>
            <consortium name="WormBaseParasite"/>
        </authorList>
    </citation>
    <scope>IDENTIFICATION</scope>
</reference>
<evidence type="ECO:0000256" key="1">
    <source>
        <dbReference type="PROSITE-ProRule" id="PRU00723"/>
    </source>
</evidence>
<organism evidence="4 5">
    <name type="scientific">Trichuris muris</name>
    <name type="common">Mouse whipworm</name>
    <dbReference type="NCBI Taxonomy" id="70415"/>
    <lineage>
        <taxon>Eukaryota</taxon>
        <taxon>Metazoa</taxon>
        <taxon>Ecdysozoa</taxon>
        <taxon>Nematoda</taxon>
        <taxon>Enoplea</taxon>
        <taxon>Dorylaimia</taxon>
        <taxon>Trichinellida</taxon>
        <taxon>Trichuridae</taxon>
        <taxon>Trichuris</taxon>
    </lineage>
</organism>
<sequence length="500" mass="54723">MFSEMLESTAAIGKQAIVRKKKSSVKQERQISGDTAKPTAYVDKIQPVYNVGAVSAAPTPPAWRPMVGDDGAMKEEPVRKRSKQNRVHWASDDNLVVVHYFESETDEHELVNTCREKYGCDLKHYEMLREREALQAAKKNIQLAGTTDDEVLVIGRGSYRLMPLDDVQRTGEVGRESEERAQFKKSCAVALHEVLYIENALPPTPSDNGIDRNVGSDVVVPLIPLEKVTREHMTATKPTSSVNELPSASYRRPAEMVPVVLPSEVPLQQSGYGDPASSDYCRPSGPPYGVPPTVRPETSTDVVIYSEPYAYRQPIPEAVNLPGAMNPMHPRMPFTRPPSLNVRAPPTAAGSMYPPPATGEGTSMRSWSGPPSGLLGNAPMAPIANQSGPQFSGPSRCRFPNVPQQGVPYRRYPPPPSSRGPFPRQPFRDVTTGKPPCHFFQQGRCGYGVRCRFPHVLVDDPALSGCRPAGGPPPIRSGEFPGSYGSAGDWAPEEPMEWDS</sequence>
<accession>A0A5S6Q4U5</accession>
<dbReference type="SMART" id="SM00356">
    <property type="entry name" value="ZnF_C3H1"/>
    <property type="match status" value="1"/>
</dbReference>
<proteinExistence type="predicted"/>
<feature type="region of interest" description="Disordered" evidence="2">
    <location>
        <begin position="469"/>
        <end position="500"/>
    </location>
</feature>
<keyword evidence="1" id="KW-0862">Zinc</keyword>
<evidence type="ECO:0000259" key="3">
    <source>
        <dbReference type="PROSITE" id="PS50103"/>
    </source>
</evidence>
<evidence type="ECO:0000313" key="5">
    <source>
        <dbReference type="WBParaSite" id="TMUE_0000002203.1"/>
    </source>
</evidence>
<protein>
    <submittedName>
        <fullName evidence="5">C3H1-type domain-containing protein</fullName>
    </submittedName>
</protein>
<keyword evidence="1" id="KW-0479">Metal-binding</keyword>
<dbReference type="PROSITE" id="PS50103">
    <property type="entry name" value="ZF_C3H1"/>
    <property type="match status" value="1"/>
</dbReference>
<dbReference type="InterPro" id="IPR000571">
    <property type="entry name" value="Znf_CCCH"/>
</dbReference>
<keyword evidence="4" id="KW-1185">Reference proteome</keyword>
<keyword evidence="1" id="KW-0863">Zinc-finger</keyword>
<dbReference type="GO" id="GO:0008270">
    <property type="term" value="F:zinc ion binding"/>
    <property type="evidence" value="ECO:0007669"/>
    <property type="project" value="UniProtKB-KW"/>
</dbReference>
<dbReference type="STRING" id="70415.A0A5S6Q4U5"/>
<dbReference type="AlphaFoldDB" id="A0A5S6Q4U5"/>
<evidence type="ECO:0000256" key="2">
    <source>
        <dbReference type="SAM" id="MobiDB-lite"/>
    </source>
</evidence>
<feature type="compositionally biased region" description="Acidic residues" evidence="2">
    <location>
        <begin position="491"/>
        <end position="500"/>
    </location>
</feature>